<dbReference type="PANTHER" id="PTHR34220:SF7">
    <property type="entry name" value="SENSOR HISTIDINE KINASE YPDA"/>
    <property type="match status" value="1"/>
</dbReference>
<dbReference type="GO" id="GO:0016301">
    <property type="term" value="F:kinase activity"/>
    <property type="evidence" value="ECO:0007669"/>
    <property type="project" value="UniProtKB-KW"/>
</dbReference>
<gene>
    <name evidence="3" type="ORF">PY091_17840</name>
</gene>
<feature type="transmembrane region" description="Helical" evidence="1">
    <location>
        <begin position="133"/>
        <end position="149"/>
    </location>
</feature>
<feature type="domain" description="Signal transduction histidine kinase internal region" evidence="2">
    <location>
        <begin position="164"/>
        <end position="241"/>
    </location>
</feature>
<evidence type="ECO:0000259" key="2">
    <source>
        <dbReference type="Pfam" id="PF06580"/>
    </source>
</evidence>
<dbReference type="RefSeq" id="WP_275650847.1">
    <property type="nucleotide sequence ID" value="NZ_JARFVA010000009.1"/>
</dbReference>
<dbReference type="InterPro" id="IPR050640">
    <property type="entry name" value="Bact_2-comp_sensor_kinase"/>
</dbReference>
<organism evidence="3 4">
    <name type="scientific">Flagellimonas okinawensis</name>
    <dbReference type="NCBI Taxonomy" id="3031324"/>
    <lineage>
        <taxon>Bacteria</taxon>
        <taxon>Pseudomonadati</taxon>
        <taxon>Bacteroidota</taxon>
        <taxon>Flavobacteriia</taxon>
        <taxon>Flavobacteriales</taxon>
        <taxon>Flavobacteriaceae</taxon>
        <taxon>Flagellimonas</taxon>
    </lineage>
</organism>
<keyword evidence="3" id="KW-0808">Transferase</keyword>
<dbReference type="SUPFAM" id="SSF55874">
    <property type="entry name" value="ATPase domain of HSP90 chaperone/DNA topoisomerase II/histidine kinase"/>
    <property type="match status" value="1"/>
</dbReference>
<keyword evidence="1" id="KW-0812">Transmembrane</keyword>
<dbReference type="InterPro" id="IPR010559">
    <property type="entry name" value="Sig_transdc_His_kin_internal"/>
</dbReference>
<dbReference type="Pfam" id="PF06580">
    <property type="entry name" value="His_kinase"/>
    <property type="match status" value="1"/>
</dbReference>
<evidence type="ECO:0000256" key="1">
    <source>
        <dbReference type="SAM" id="Phobius"/>
    </source>
</evidence>
<dbReference type="InterPro" id="IPR036890">
    <property type="entry name" value="HATPase_C_sf"/>
</dbReference>
<protein>
    <submittedName>
        <fullName evidence="3">Histidine kinase</fullName>
    </submittedName>
</protein>
<evidence type="ECO:0000313" key="3">
    <source>
        <dbReference type="EMBL" id="MDF0709079.1"/>
    </source>
</evidence>
<accession>A0ABT5XT60</accession>
<dbReference type="EMBL" id="JARFVA010000009">
    <property type="protein sequence ID" value="MDF0709079.1"/>
    <property type="molecule type" value="Genomic_DNA"/>
</dbReference>
<feature type="transmembrane region" description="Helical" evidence="1">
    <location>
        <begin position="76"/>
        <end position="96"/>
    </location>
</feature>
<keyword evidence="1" id="KW-0472">Membrane</keyword>
<reference evidence="3 4" key="1">
    <citation type="submission" date="2023-03" db="EMBL/GenBank/DDBJ databases">
        <title>Muricauda XX sp. nov. and Muricauda XXX sp. nov., two novel species isolated from Okinawa Trough.</title>
        <authorList>
            <person name="Cao W."/>
            <person name="Deng X."/>
        </authorList>
    </citation>
    <scope>NUCLEOTIDE SEQUENCE [LARGE SCALE GENOMIC DNA]</scope>
    <source>
        <strain evidence="3 4">81s02</strain>
    </source>
</reference>
<feature type="transmembrane region" description="Helical" evidence="1">
    <location>
        <begin position="47"/>
        <end position="64"/>
    </location>
</feature>
<evidence type="ECO:0000313" key="4">
    <source>
        <dbReference type="Proteomes" id="UP001217083"/>
    </source>
</evidence>
<proteinExistence type="predicted"/>
<keyword evidence="3" id="KW-0418">Kinase</keyword>
<sequence length="351" mass="40181">MATFFKNRILLTNLVIGVALLSIPVLTSPDFGSNVSLLKINPFKRNLTGYLLLLSFFYANYYYFIPKFYNQKKMWLYGVVTLFCLVIIANLPSLIFDGNPSSQDYPGRPILPDDMPNGVKQPPFDLFDFRDTFIFQFLMVLALSLLLRLDNQLKHIKSEKLRSEVSYLKAQINPHFLFNTLNSIYALTLTKSDKAPKALLKLSDMMRYVVTESDTQTVPLEKEIAYITDYIDLQKLRMGDEVDFIYEVNGNPEGKQIAPIILINYVENAFKYGVNPDESSQIHILIAIDDKGVMLDVKNKITVEKSVLVDSTEEGAKNAGKRLEYRYHGKHSLNVNQSSETYHVKLYIQLV</sequence>
<dbReference type="Proteomes" id="UP001217083">
    <property type="component" value="Unassembled WGS sequence"/>
</dbReference>
<feature type="transmembrane region" description="Helical" evidence="1">
    <location>
        <begin position="9"/>
        <end position="27"/>
    </location>
</feature>
<dbReference type="PANTHER" id="PTHR34220">
    <property type="entry name" value="SENSOR HISTIDINE KINASE YPDA"/>
    <property type="match status" value="1"/>
</dbReference>
<comment type="caution">
    <text evidence="3">The sequence shown here is derived from an EMBL/GenBank/DDBJ whole genome shotgun (WGS) entry which is preliminary data.</text>
</comment>
<name>A0ABT5XT60_9FLAO</name>
<keyword evidence="1" id="KW-1133">Transmembrane helix</keyword>
<keyword evidence="4" id="KW-1185">Reference proteome</keyword>